<name>A0AAN7Q293_9COLE</name>
<dbReference type="SMART" id="SM00358">
    <property type="entry name" value="DSRM"/>
    <property type="match status" value="1"/>
</dbReference>
<dbReference type="AlphaFoldDB" id="A0AAN7Q293"/>
<evidence type="ECO:0000313" key="6">
    <source>
        <dbReference type="Proteomes" id="UP001353858"/>
    </source>
</evidence>
<feature type="compositionally biased region" description="Basic residues" evidence="2">
    <location>
        <begin position="146"/>
        <end position="166"/>
    </location>
</feature>
<evidence type="ECO:0000256" key="1">
    <source>
        <dbReference type="PROSITE-ProRule" id="PRU00266"/>
    </source>
</evidence>
<dbReference type="InterPro" id="IPR000467">
    <property type="entry name" value="G_patch_dom"/>
</dbReference>
<feature type="compositionally biased region" description="Basic residues" evidence="2">
    <location>
        <begin position="44"/>
        <end position="65"/>
    </location>
</feature>
<feature type="compositionally biased region" description="Basic and acidic residues" evidence="2">
    <location>
        <begin position="182"/>
        <end position="248"/>
    </location>
</feature>
<keyword evidence="1" id="KW-0694">RNA-binding</keyword>
<feature type="compositionally biased region" description="Basic and acidic residues" evidence="2">
    <location>
        <begin position="83"/>
        <end position="107"/>
    </location>
</feature>
<feature type="region of interest" description="Disordered" evidence="2">
    <location>
        <begin position="126"/>
        <end position="248"/>
    </location>
</feature>
<reference evidence="6" key="1">
    <citation type="submission" date="2023-01" db="EMBL/GenBank/DDBJ databases">
        <title>Key to firefly adult light organ development and bioluminescence: homeobox transcription factors regulate luciferase expression and transportation to peroxisome.</title>
        <authorList>
            <person name="Fu X."/>
        </authorList>
    </citation>
    <scope>NUCLEOTIDE SEQUENCE [LARGE SCALE GENOMIC DNA]</scope>
</reference>
<evidence type="ECO:0000256" key="2">
    <source>
        <dbReference type="SAM" id="MobiDB-lite"/>
    </source>
</evidence>
<dbReference type="PROSITE" id="PS50137">
    <property type="entry name" value="DS_RBD"/>
    <property type="match status" value="1"/>
</dbReference>
<evidence type="ECO:0000259" key="4">
    <source>
        <dbReference type="PROSITE" id="PS50174"/>
    </source>
</evidence>
<feature type="region of interest" description="Disordered" evidence="2">
    <location>
        <begin position="34"/>
        <end position="107"/>
    </location>
</feature>
<dbReference type="SMART" id="SM00443">
    <property type="entry name" value="G_patch"/>
    <property type="match status" value="1"/>
</dbReference>
<dbReference type="Pfam" id="PF00035">
    <property type="entry name" value="dsrm"/>
    <property type="match status" value="1"/>
</dbReference>
<dbReference type="InterPro" id="IPR032922">
    <property type="entry name" value="SON"/>
</dbReference>
<dbReference type="PROSITE" id="PS50174">
    <property type="entry name" value="G_PATCH"/>
    <property type="match status" value="1"/>
</dbReference>
<protein>
    <recommendedName>
        <fullName evidence="7">Protein SON</fullName>
    </recommendedName>
</protein>
<dbReference type="InterPro" id="IPR014720">
    <property type="entry name" value="dsRBD_dom"/>
</dbReference>
<dbReference type="PANTHER" id="PTHR46528:SF1">
    <property type="entry name" value="PROTEIN SON"/>
    <property type="match status" value="1"/>
</dbReference>
<dbReference type="GO" id="GO:0003723">
    <property type="term" value="F:RNA binding"/>
    <property type="evidence" value="ECO:0007669"/>
    <property type="project" value="UniProtKB-UniRule"/>
</dbReference>
<evidence type="ECO:0008006" key="7">
    <source>
        <dbReference type="Google" id="ProtNLM"/>
    </source>
</evidence>
<dbReference type="Pfam" id="PF01585">
    <property type="entry name" value="G-patch"/>
    <property type="match status" value="1"/>
</dbReference>
<comment type="caution">
    <text evidence="5">The sequence shown here is derived from an EMBL/GenBank/DDBJ whole genome shotgun (WGS) entry which is preliminary data.</text>
</comment>
<proteinExistence type="predicted"/>
<evidence type="ECO:0000313" key="5">
    <source>
        <dbReference type="EMBL" id="KAK4883564.1"/>
    </source>
</evidence>
<evidence type="ECO:0000259" key="3">
    <source>
        <dbReference type="PROSITE" id="PS50137"/>
    </source>
</evidence>
<dbReference type="GO" id="GO:0048024">
    <property type="term" value="P:regulation of mRNA splicing, via spliceosome"/>
    <property type="evidence" value="ECO:0007669"/>
    <property type="project" value="TreeGrafter"/>
</dbReference>
<keyword evidence="6" id="KW-1185">Reference proteome</keyword>
<accession>A0AAN7Q293</accession>
<dbReference type="EMBL" id="JARPUR010000002">
    <property type="protein sequence ID" value="KAK4883564.1"/>
    <property type="molecule type" value="Genomic_DNA"/>
</dbReference>
<feature type="domain" description="DRBM" evidence="3">
    <location>
        <begin position="634"/>
        <end position="704"/>
    </location>
</feature>
<dbReference type="PANTHER" id="PTHR46528">
    <property type="entry name" value="PROTEIN SON"/>
    <property type="match status" value="1"/>
</dbReference>
<sequence length="710" mass="80812">MPSEEEKPIIQPEKSSMEILSELFGSFDAEPPIIIKKEKDETKKHHKKGKKKHKKEKKHKKKRKRSDSNSSQRSGVDLAELLIKQERQSPEKKIKLELDGDDVKDGDLKVSIKDMKFSSILEANMCKVHNGEVPINDAKQSDAGEKRKKKKRKHKHEEKSKKKKKTPSSSKEKVDKHKARTPSKEKSPETDYKSKDKCKSEKYRYKSKHRDRDSSKEKDRHRNNSRDRDERRSKYRERSKSNENYSYKHKDYVYYNEDKWFMKDRYKGYSDLDKERERKYKERSRSRDRDTHIDKKKLLEIARRNAIQMMKSGSLPGALTLGRQAQEKVLAAIRAGGKTIEELTDFCKTLSKKEELGELSSVSGEEGDSENESRAFHHPFQIKDRPTGIVMNIKNSIPLPTKTAQERTTELRMQFPVSSGTQHRKTENEWIPVSPKKVETPPLPPIVKPVPIPIAPPMPAEPPPPTPAPPLPGPQIFLESPDASIDIGAIVSQRLTAMRKLQENPYDVEALNEMHKSQKEMQTWAESKQQPGQFTGSTGAQILTQAELSAGYQAWARKDQLQNAAPVCGGMGMHLLKKMGWNPGEGLGKEKTGALEPLLLEVKLDKKGLVANEEQKRKQQKLLKSAIKTLEGKHPVSLLGEYTAKKKLGAPQYTLCMESGPDHKKLFLFKVTVNGMEYKPESASPNKKQAKADAAKLCLQQMGLLIVNGK</sequence>
<dbReference type="Proteomes" id="UP001353858">
    <property type="component" value="Unassembled WGS sequence"/>
</dbReference>
<feature type="region of interest" description="Disordered" evidence="2">
    <location>
        <begin position="272"/>
        <end position="292"/>
    </location>
</feature>
<dbReference type="SUPFAM" id="SSF54768">
    <property type="entry name" value="dsRNA-binding domain-like"/>
    <property type="match status" value="1"/>
</dbReference>
<dbReference type="GO" id="GO:0051726">
    <property type="term" value="P:regulation of cell cycle"/>
    <property type="evidence" value="ECO:0007669"/>
    <property type="project" value="InterPro"/>
</dbReference>
<feature type="domain" description="G-patch" evidence="4">
    <location>
        <begin position="568"/>
        <end position="614"/>
    </location>
</feature>
<gene>
    <name evidence="5" type="ORF">RN001_006883</name>
</gene>
<dbReference type="Gene3D" id="3.30.160.20">
    <property type="match status" value="1"/>
</dbReference>
<organism evidence="5 6">
    <name type="scientific">Aquatica leii</name>
    <dbReference type="NCBI Taxonomy" id="1421715"/>
    <lineage>
        <taxon>Eukaryota</taxon>
        <taxon>Metazoa</taxon>
        <taxon>Ecdysozoa</taxon>
        <taxon>Arthropoda</taxon>
        <taxon>Hexapoda</taxon>
        <taxon>Insecta</taxon>
        <taxon>Pterygota</taxon>
        <taxon>Neoptera</taxon>
        <taxon>Endopterygota</taxon>
        <taxon>Coleoptera</taxon>
        <taxon>Polyphaga</taxon>
        <taxon>Elateriformia</taxon>
        <taxon>Elateroidea</taxon>
        <taxon>Lampyridae</taxon>
        <taxon>Luciolinae</taxon>
        <taxon>Aquatica</taxon>
    </lineage>
</organism>